<dbReference type="GO" id="GO:0009279">
    <property type="term" value="C:cell outer membrane"/>
    <property type="evidence" value="ECO:0007669"/>
    <property type="project" value="UniProtKB-SubCell"/>
</dbReference>
<feature type="domain" description="PapC N-terminal" evidence="11">
    <location>
        <begin position="44"/>
        <end position="185"/>
    </location>
</feature>
<evidence type="ECO:0000256" key="2">
    <source>
        <dbReference type="ARBA" id="ARBA00008064"/>
    </source>
</evidence>
<evidence type="ECO:0000256" key="8">
    <source>
        <dbReference type="ARBA" id="ARBA00023237"/>
    </source>
</evidence>
<dbReference type="Gene3D" id="2.60.40.3110">
    <property type="match status" value="1"/>
</dbReference>
<keyword evidence="6 9" id="KW-0732">Signal</keyword>
<proteinExistence type="inferred from homology"/>
<keyword evidence="7" id="KW-0472">Membrane</keyword>
<dbReference type="Pfam" id="PF00577">
    <property type="entry name" value="Usher"/>
    <property type="match status" value="1"/>
</dbReference>
<dbReference type="Pfam" id="PF13954">
    <property type="entry name" value="PapC_N"/>
    <property type="match status" value="1"/>
</dbReference>
<dbReference type="InterPro" id="IPR000015">
    <property type="entry name" value="Fimb_usher"/>
</dbReference>
<dbReference type="InterPro" id="IPR025885">
    <property type="entry name" value="PapC_N"/>
</dbReference>
<reference evidence="12 13" key="1">
    <citation type="journal article" date="2012" name="J. Bacteriol.">
        <title>Genome sequence of a novel nicotine-degrading strain, Pseudomonas geniculata N1.</title>
        <authorList>
            <person name="Tang H."/>
            <person name="Yu H."/>
            <person name="Tai C."/>
            <person name="Huang K."/>
            <person name="Liu Y."/>
            <person name="Wang L."/>
            <person name="Yao Y."/>
            <person name="Wu G."/>
            <person name="Xu P."/>
        </authorList>
    </citation>
    <scope>NUCLEOTIDE SEQUENCE [LARGE SCALE GENOMIC DNA]</scope>
    <source>
        <strain evidence="12 13">N1</strain>
    </source>
</reference>
<evidence type="ECO:0000256" key="7">
    <source>
        <dbReference type="ARBA" id="ARBA00023136"/>
    </source>
</evidence>
<dbReference type="InterPro" id="IPR042186">
    <property type="entry name" value="FimD_plug_dom"/>
</dbReference>
<evidence type="ECO:0000256" key="4">
    <source>
        <dbReference type="ARBA" id="ARBA00022452"/>
    </source>
</evidence>
<dbReference type="SUPFAM" id="SSF141729">
    <property type="entry name" value="FimD N-terminal domain-like"/>
    <property type="match status" value="1"/>
</dbReference>
<comment type="subcellular location">
    <subcellularLocation>
        <location evidence="1">Cell outer membrane</location>
        <topology evidence="1">Multi-pass membrane protein</topology>
    </subcellularLocation>
</comment>
<organism evidence="12 13">
    <name type="scientific">Stenotrophomonas geniculata N1</name>
    <dbReference type="NCBI Taxonomy" id="1167641"/>
    <lineage>
        <taxon>Bacteria</taxon>
        <taxon>Pseudomonadati</taxon>
        <taxon>Pseudomonadota</taxon>
        <taxon>Gammaproteobacteria</taxon>
        <taxon>Lysobacterales</taxon>
        <taxon>Lysobacteraceae</taxon>
        <taxon>Stenotrophomonas</taxon>
    </lineage>
</organism>
<evidence type="ECO:0000256" key="3">
    <source>
        <dbReference type="ARBA" id="ARBA00022448"/>
    </source>
</evidence>
<comment type="similarity">
    <text evidence="2">Belongs to the fimbrial export usher family.</text>
</comment>
<dbReference type="Gene3D" id="2.60.40.2610">
    <property type="entry name" value="Outer membrane usher protein FimD, plug domain"/>
    <property type="match status" value="1"/>
</dbReference>
<evidence type="ECO:0000256" key="9">
    <source>
        <dbReference type="SAM" id="SignalP"/>
    </source>
</evidence>
<dbReference type="Pfam" id="PF13953">
    <property type="entry name" value="PapC_C"/>
    <property type="match status" value="1"/>
</dbReference>
<dbReference type="InterPro" id="IPR037224">
    <property type="entry name" value="PapC_N_sf"/>
</dbReference>
<keyword evidence="4" id="KW-1134">Transmembrane beta strand</keyword>
<feature type="chain" id="PRO_5005579480" evidence="9">
    <location>
        <begin position="38"/>
        <end position="846"/>
    </location>
</feature>
<dbReference type="Gene3D" id="3.10.20.410">
    <property type="match status" value="1"/>
</dbReference>
<evidence type="ECO:0000259" key="10">
    <source>
        <dbReference type="Pfam" id="PF13953"/>
    </source>
</evidence>
<feature type="signal peptide" evidence="9">
    <location>
        <begin position="1"/>
        <end position="37"/>
    </location>
</feature>
<dbReference type="GO" id="GO:0009297">
    <property type="term" value="P:pilus assembly"/>
    <property type="evidence" value="ECO:0007669"/>
    <property type="project" value="InterPro"/>
</dbReference>
<accession>A0A0L8A6K4</accession>
<name>A0A0L8A6K4_9GAMM</name>
<protein>
    <submittedName>
        <fullName evidence="12">Usher protein</fullName>
    </submittedName>
</protein>
<evidence type="ECO:0000313" key="12">
    <source>
        <dbReference type="EMBL" id="KOE98028.1"/>
    </source>
</evidence>
<dbReference type="PANTHER" id="PTHR30451">
    <property type="entry name" value="OUTER MEMBRANE USHER PROTEIN"/>
    <property type="match status" value="1"/>
</dbReference>
<gene>
    <name evidence="12" type="ORF">W7K_16800</name>
</gene>
<evidence type="ECO:0000256" key="1">
    <source>
        <dbReference type="ARBA" id="ARBA00004571"/>
    </source>
</evidence>
<dbReference type="InterPro" id="IPR043142">
    <property type="entry name" value="PapC-like_C_sf"/>
</dbReference>
<dbReference type="GO" id="GO:0015473">
    <property type="term" value="F:fimbrial usher porin activity"/>
    <property type="evidence" value="ECO:0007669"/>
    <property type="project" value="InterPro"/>
</dbReference>
<dbReference type="FunFam" id="2.60.40.3110:FF:000001">
    <property type="entry name" value="Putative fimbrial outer membrane usher"/>
    <property type="match status" value="1"/>
</dbReference>
<dbReference type="Proteomes" id="UP000036890">
    <property type="component" value="Unassembled WGS sequence"/>
</dbReference>
<evidence type="ECO:0000259" key="11">
    <source>
        <dbReference type="Pfam" id="PF13954"/>
    </source>
</evidence>
<sequence>MQKRAFPCRNHCRLISRPLRVAIAVAMAMAVASHAHAVDGEPLQFSAGFLIGGKAIDMQRYAQGNPMEPGDYPLDVVVNGQFLENRDIRFVEAPAPVGATPCLPMALLGRLNLKDSYLADLQEDAEGCIALPALVEGATVEFDAGNLQLLVSVPQAAQARNARGYVAPHQRDHGVTAAFFDYNVNHNRAQGQDATYLGLNTGLNLGAWRLRHRSSFSQSSHGTRHDVISSYLQRDLPAWNSQLLLGQGNTGGELFESLSFTGARVASDERMLPDSLRGFAPVVQGIAEGNALVTIRQNGNIIHEVSVAPGPFSIEDLYPTNFGGDLEVTVTEADGRTQRFTVNFSAVPQALRPGASRFSATAGELRDARGEREALRFAEGTYARGISNHFTTLGGVQIAEDFQAALFGGAVNTPVGAFGADVTHSRARLGNGEQVTGNSFRVNYQRYVAATGTNFGLAAHRYSTRGYMTLNDFALSRSDDWGHAGRARQRFQVNFSQRLGERSSLSLSGGHVRYWGDSPQQNDLQLRFQSSLGRATYSLSAMRYRLGDGRQDTRYTASLSIPLGTAPRAPRLSTQLAHSARGEQGQLGLSGTLGESQQLSYSVGASDGTGGQRSTSAYATYNGGHGTLTAGYSRSGDYSAVNASAAGSVVLHRDGINFGAPVGDGFALIQADGAQGARIGYGDEVRIGRNGYALLPHVSPYRWNQIELDPSGLPMDVELLQTSQRVAPTAGSIVRVAFNAKRERTLFIDATDALGQPLPFAARVEDESGRAYGAVGQGGVIQLRGAPEQGGLIVDPEGPNRCRLQYTTPDAPDAYGLSWSQAVCTPLPPPSPGLQAALDAASESTP</sequence>
<dbReference type="RefSeq" id="WP_010481961.1">
    <property type="nucleotide sequence ID" value="NZ_AJLO02000037.1"/>
</dbReference>
<keyword evidence="5" id="KW-0812">Transmembrane</keyword>
<dbReference type="AlphaFoldDB" id="A0A0L8A6K4"/>
<evidence type="ECO:0000256" key="5">
    <source>
        <dbReference type="ARBA" id="ARBA00022692"/>
    </source>
</evidence>
<feature type="domain" description="PapC-like C-terminal" evidence="10">
    <location>
        <begin position="748"/>
        <end position="809"/>
    </location>
</feature>
<dbReference type="EMBL" id="AJLO02000037">
    <property type="protein sequence ID" value="KOE98028.1"/>
    <property type="molecule type" value="Genomic_DNA"/>
</dbReference>
<keyword evidence="3" id="KW-0813">Transport</keyword>
<keyword evidence="8" id="KW-0998">Cell outer membrane</keyword>
<comment type="caution">
    <text evidence="12">The sequence shown here is derived from an EMBL/GenBank/DDBJ whole genome shotgun (WGS) entry which is preliminary data.</text>
</comment>
<dbReference type="OrthoDB" id="6554712at2"/>
<dbReference type="PANTHER" id="PTHR30451:SF20">
    <property type="entry name" value="FIMBRIAE USHER"/>
    <property type="match status" value="1"/>
</dbReference>
<dbReference type="InterPro" id="IPR025949">
    <property type="entry name" value="PapC-like_C"/>
</dbReference>
<evidence type="ECO:0000313" key="13">
    <source>
        <dbReference type="Proteomes" id="UP000036890"/>
    </source>
</evidence>
<dbReference type="Gene3D" id="2.60.40.2070">
    <property type="match status" value="1"/>
</dbReference>
<evidence type="ECO:0000256" key="6">
    <source>
        <dbReference type="ARBA" id="ARBA00022729"/>
    </source>
</evidence>